<sequence length="57" mass="7080">MKDIIDYKWTKDEELEITFQPSNRFALKKEVTKVWTIRAEDKEKIDEIFNRYIDIER</sequence>
<evidence type="ECO:0000313" key="2">
    <source>
        <dbReference type="Proteomes" id="UP000779508"/>
    </source>
</evidence>
<comment type="caution">
    <text evidence="1">The sequence shown here is derived from an EMBL/GenBank/DDBJ whole genome shotgun (WGS) entry which is preliminary data.</text>
</comment>
<name>A0ABS6G0X4_9FIRM</name>
<dbReference type="EMBL" id="JAHLQK010000002">
    <property type="protein sequence ID" value="MBU5675844.1"/>
    <property type="molecule type" value="Genomic_DNA"/>
</dbReference>
<proteinExistence type="predicted"/>
<organism evidence="1 2">
    <name type="scientific">Alkaliphilus flagellatus</name>
    <dbReference type="NCBI Taxonomy" id="2841507"/>
    <lineage>
        <taxon>Bacteria</taxon>
        <taxon>Bacillati</taxon>
        <taxon>Bacillota</taxon>
        <taxon>Clostridia</taxon>
        <taxon>Peptostreptococcales</taxon>
        <taxon>Natronincolaceae</taxon>
        <taxon>Alkaliphilus</taxon>
    </lineage>
</organism>
<dbReference type="RefSeq" id="WP_216415337.1">
    <property type="nucleotide sequence ID" value="NZ_JAHLQK010000002.1"/>
</dbReference>
<accession>A0ABS6G0X4</accession>
<reference evidence="1 2" key="1">
    <citation type="submission" date="2021-06" db="EMBL/GenBank/DDBJ databases">
        <authorList>
            <person name="Sun Q."/>
            <person name="Li D."/>
        </authorList>
    </citation>
    <scope>NUCLEOTIDE SEQUENCE [LARGE SCALE GENOMIC DNA]</scope>
    <source>
        <strain evidence="1 2">MSJ-5</strain>
    </source>
</reference>
<gene>
    <name evidence="1" type="ORF">KQI88_05390</name>
</gene>
<protein>
    <submittedName>
        <fullName evidence="1">Uncharacterized protein</fullName>
    </submittedName>
</protein>
<keyword evidence="2" id="KW-1185">Reference proteome</keyword>
<dbReference type="Proteomes" id="UP000779508">
    <property type="component" value="Unassembled WGS sequence"/>
</dbReference>
<evidence type="ECO:0000313" key="1">
    <source>
        <dbReference type="EMBL" id="MBU5675844.1"/>
    </source>
</evidence>